<name>A0ABY7QZZ7_9ACTN</name>
<reference evidence="3 4" key="2">
    <citation type="submission" date="2023-06" db="EMBL/GenBank/DDBJ databases">
        <title>The Gram-positive Non-spore-bearing Anaerobic Bacilli of Human Feces.</title>
        <authorList>
            <person name="Eggerth A.H."/>
        </authorList>
    </citation>
    <scope>NUCLEOTIDE SEQUENCE [LARGE SCALE GENOMIC DNA]</scope>
    <source>
        <strain evidence="3 4">CBA3108</strain>
    </source>
</reference>
<keyword evidence="2" id="KW-1133">Transmembrane helix</keyword>
<proteinExistence type="predicted"/>
<evidence type="ECO:0000256" key="2">
    <source>
        <dbReference type="SAM" id="Phobius"/>
    </source>
</evidence>
<accession>A0ABY7QZZ7</accession>
<feature type="transmembrane region" description="Helical" evidence="2">
    <location>
        <begin position="558"/>
        <end position="578"/>
    </location>
</feature>
<dbReference type="RefSeq" id="WP_271418137.1">
    <property type="nucleotide sequence ID" value="NZ_CP115668.1"/>
</dbReference>
<keyword evidence="4" id="KW-1185">Reference proteome</keyword>
<protein>
    <submittedName>
        <fullName evidence="3">DUF6049 family protein</fullName>
    </submittedName>
</protein>
<reference evidence="3 4" key="1">
    <citation type="submission" date="2023-01" db="EMBL/GenBank/DDBJ databases">
        <authorList>
            <person name="Lee S.H."/>
            <person name="Jung H.S."/>
            <person name="Yun J.U."/>
        </authorList>
    </citation>
    <scope>NUCLEOTIDE SEQUENCE [LARGE SCALE GENOMIC DNA]</scope>
    <source>
        <strain evidence="3 4">CBA3108</strain>
    </source>
</reference>
<gene>
    <name evidence="3" type="ORF">O6R08_11020</name>
</gene>
<sequence length="643" mass="68514">MTWVQASFWRSQDRISDTRDLSDLLSSPATAPVGMRWYREPNEASIFNITDPEANQTFKPGDSKSFTVTGTPAQMGLTSPNAVYAIGVHVQASPQNQSRRTVGRARILTVLSDTHTSANLAPVIVLSTVPSLRIDGTFANESLADDITHRLKPLAEAAHTRDATVLVDPSLIDEVQAMASGYRVAGKGSATVEGKGQQTAKEWLDLVEPLLTTSQAYRLPYGNADVVEAIRQGHTNILLTVKHALSPSNPAAKLPLAVVDPAAELDQSSFKTLSRELAPALVLTCAASARDGVAEKSGVKVIGLADTAQTDGHPQSGSDPQRRGMLLSQALLMTHESIPTVTLVTTVDDVQATAPIAWLHLQNLSAVLTAAKPGLHLSGTRAKNVPPKDPRWRVQHDIGIDSDDWSALVGASPEVTSLTSAKFVSRSLSSSLQDRQAWATDVMRPAADAMAGNGLVLHSAPQFVMSSSSNEFPLTVTNSLAQTVRVKVVVSSENPQRIDIPDTQVVTIEPKETQTIKFAPKASSNGVVEMQAHLSTPSGRALGSQTTFVVKATQMDDVGWIIIVVSALVLIIVTGLRIRQVTANSRHQGQDDGESDTSDPTSASTSDDIFDATPSPSAPEDRDATSDDDSEPHSPTDKDNLAE</sequence>
<evidence type="ECO:0000256" key="1">
    <source>
        <dbReference type="SAM" id="MobiDB-lite"/>
    </source>
</evidence>
<keyword evidence="2" id="KW-0472">Membrane</keyword>
<organism evidence="3 4">
    <name type="scientific">Cutibacterium equinum</name>
    <dbReference type="NCBI Taxonomy" id="3016342"/>
    <lineage>
        <taxon>Bacteria</taxon>
        <taxon>Bacillati</taxon>
        <taxon>Actinomycetota</taxon>
        <taxon>Actinomycetes</taxon>
        <taxon>Propionibacteriales</taxon>
        <taxon>Propionibacteriaceae</taxon>
        <taxon>Cutibacterium</taxon>
    </lineage>
</organism>
<feature type="region of interest" description="Disordered" evidence="1">
    <location>
        <begin position="583"/>
        <end position="643"/>
    </location>
</feature>
<evidence type="ECO:0000313" key="4">
    <source>
        <dbReference type="Proteomes" id="UP001212097"/>
    </source>
</evidence>
<dbReference type="InterPro" id="IPR046112">
    <property type="entry name" value="DUF6049"/>
</dbReference>
<dbReference type="Pfam" id="PF19516">
    <property type="entry name" value="DUF6049"/>
    <property type="match status" value="1"/>
</dbReference>
<evidence type="ECO:0000313" key="3">
    <source>
        <dbReference type="EMBL" id="WCC79953.1"/>
    </source>
</evidence>
<dbReference type="Proteomes" id="UP001212097">
    <property type="component" value="Chromosome"/>
</dbReference>
<dbReference type="EMBL" id="CP115668">
    <property type="protein sequence ID" value="WCC79953.1"/>
    <property type="molecule type" value="Genomic_DNA"/>
</dbReference>
<keyword evidence="2" id="KW-0812">Transmembrane</keyword>
<feature type="compositionally biased region" description="Basic and acidic residues" evidence="1">
    <location>
        <begin position="619"/>
        <end position="643"/>
    </location>
</feature>
<feature type="compositionally biased region" description="Low complexity" evidence="1">
    <location>
        <begin position="598"/>
        <end position="607"/>
    </location>
</feature>